<comment type="caution">
    <text evidence="2">The sequence shown here is derived from an EMBL/GenBank/DDBJ whole genome shotgun (WGS) entry which is preliminary data.</text>
</comment>
<proteinExistence type="predicted"/>
<evidence type="ECO:0000313" key="2">
    <source>
        <dbReference type="EMBL" id="RIB13442.1"/>
    </source>
</evidence>
<protein>
    <recommendedName>
        <fullName evidence="1">F-box domain-containing protein</fullName>
    </recommendedName>
</protein>
<dbReference type="AlphaFoldDB" id="A0A397UUG3"/>
<dbReference type="InterPro" id="IPR001810">
    <property type="entry name" value="F-box_dom"/>
</dbReference>
<feature type="domain" description="F-box" evidence="1">
    <location>
        <begin position="12"/>
        <end position="51"/>
    </location>
</feature>
<dbReference type="Pfam" id="PF12937">
    <property type="entry name" value="F-box-like"/>
    <property type="match status" value="1"/>
</dbReference>
<keyword evidence="3" id="KW-1185">Reference proteome</keyword>
<gene>
    <name evidence="2" type="ORF">C2G38_1734847</name>
</gene>
<sequence>MASKILTGDMIELMDNILNNLDNEISSLHSCALVSRYWCKLSIPLLWQNPFSIDQSSSFIFQYFSSLEETEKIILKEYGININFPNTLFNYAKFLKVLDLPRLEGKVNNWIDLQQISMNQSLKCHIINLLFKLFVESGAILHKLDLYLFYYEIKPEIFHSLERNKQFSHNSMI</sequence>
<dbReference type="OrthoDB" id="2351154at2759"/>
<reference evidence="2 3" key="1">
    <citation type="submission" date="2018-06" db="EMBL/GenBank/DDBJ databases">
        <title>Comparative genomics reveals the genomic features of Rhizophagus irregularis, R. cerebriforme, R. diaphanum and Gigaspora rosea, and their symbiotic lifestyle signature.</title>
        <authorList>
            <person name="Morin E."/>
            <person name="San Clemente H."/>
            <person name="Chen E.C.H."/>
            <person name="De La Providencia I."/>
            <person name="Hainaut M."/>
            <person name="Kuo A."/>
            <person name="Kohler A."/>
            <person name="Murat C."/>
            <person name="Tang N."/>
            <person name="Roy S."/>
            <person name="Loubradou J."/>
            <person name="Henrissat B."/>
            <person name="Grigoriev I.V."/>
            <person name="Corradi N."/>
            <person name="Roux C."/>
            <person name="Martin F.M."/>
        </authorList>
    </citation>
    <scope>NUCLEOTIDE SEQUENCE [LARGE SCALE GENOMIC DNA]</scope>
    <source>
        <strain evidence="2 3">DAOM 194757</strain>
    </source>
</reference>
<organism evidence="2 3">
    <name type="scientific">Gigaspora rosea</name>
    <dbReference type="NCBI Taxonomy" id="44941"/>
    <lineage>
        <taxon>Eukaryota</taxon>
        <taxon>Fungi</taxon>
        <taxon>Fungi incertae sedis</taxon>
        <taxon>Mucoromycota</taxon>
        <taxon>Glomeromycotina</taxon>
        <taxon>Glomeromycetes</taxon>
        <taxon>Diversisporales</taxon>
        <taxon>Gigasporaceae</taxon>
        <taxon>Gigaspora</taxon>
    </lineage>
</organism>
<evidence type="ECO:0000313" key="3">
    <source>
        <dbReference type="Proteomes" id="UP000266673"/>
    </source>
</evidence>
<dbReference type="EMBL" id="QKWP01000923">
    <property type="protein sequence ID" value="RIB13442.1"/>
    <property type="molecule type" value="Genomic_DNA"/>
</dbReference>
<evidence type="ECO:0000259" key="1">
    <source>
        <dbReference type="Pfam" id="PF12937"/>
    </source>
</evidence>
<accession>A0A397UUG3</accession>
<dbReference type="Proteomes" id="UP000266673">
    <property type="component" value="Unassembled WGS sequence"/>
</dbReference>
<name>A0A397UUG3_9GLOM</name>